<keyword evidence="1" id="KW-1133">Transmembrane helix</keyword>
<dbReference type="Pfam" id="PF10861">
    <property type="entry name" value="DUF2784"/>
    <property type="match status" value="1"/>
</dbReference>
<keyword evidence="3" id="KW-1185">Reference proteome</keyword>
<gene>
    <name evidence="2" type="ORF">HT102_01690</name>
</gene>
<keyword evidence="1" id="KW-0472">Membrane</keyword>
<feature type="transmembrane region" description="Helical" evidence="1">
    <location>
        <begin position="12"/>
        <end position="29"/>
    </location>
</feature>
<protein>
    <submittedName>
        <fullName evidence="2">DUF2784 domain-containing protein</fullName>
    </submittedName>
</protein>
<name>A0A927JAP8_9ACTN</name>
<proteinExistence type="predicted"/>
<feature type="transmembrane region" description="Helical" evidence="1">
    <location>
        <begin position="97"/>
        <end position="119"/>
    </location>
</feature>
<dbReference type="RefSeq" id="WP_192037670.1">
    <property type="nucleotide sequence ID" value="NZ_JACYWE010000001.1"/>
</dbReference>
<evidence type="ECO:0000313" key="2">
    <source>
        <dbReference type="EMBL" id="MBD8505202.1"/>
    </source>
</evidence>
<evidence type="ECO:0000313" key="3">
    <source>
        <dbReference type="Proteomes" id="UP000642993"/>
    </source>
</evidence>
<dbReference type="InterPro" id="IPR021218">
    <property type="entry name" value="DUF2784"/>
</dbReference>
<keyword evidence="1" id="KW-0812">Transmembrane</keyword>
<sequence>MVYRIIGDVTMVTHFLFLVYAMLGGFLAWRWPRTIILHVLCVAWAVGLTVVNMLGVALYCPLTYVEDWARRRTGEEGLPDTGFIDHYLTGVIYPEQYLGLARAALLGCVIVSWIGFVVIRRRRRSLVLVR</sequence>
<evidence type="ECO:0000256" key="1">
    <source>
        <dbReference type="SAM" id="Phobius"/>
    </source>
</evidence>
<dbReference type="EMBL" id="JACYWE010000001">
    <property type="protein sequence ID" value="MBD8505202.1"/>
    <property type="molecule type" value="Genomic_DNA"/>
</dbReference>
<organism evidence="2 3">
    <name type="scientific">Lolliginicoccus lacisalsi</name>
    <dbReference type="NCBI Taxonomy" id="2742202"/>
    <lineage>
        <taxon>Bacteria</taxon>
        <taxon>Bacillati</taxon>
        <taxon>Actinomycetota</taxon>
        <taxon>Actinomycetes</taxon>
        <taxon>Mycobacteriales</taxon>
        <taxon>Hoyosellaceae</taxon>
        <taxon>Lolliginicoccus</taxon>
    </lineage>
</organism>
<reference evidence="2" key="1">
    <citation type="submission" date="2020-09" db="EMBL/GenBank/DDBJ databases">
        <title>Hoyosella lacisalsi sp. nov., a halotolerant actinobacterium isolated from soil of Lake Gudzhirganskoe.</title>
        <authorList>
            <person name="Yang Q."/>
            <person name="Guo P.Y."/>
            <person name="Liu S.W."/>
            <person name="Li F.N."/>
            <person name="Sun C.H."/>
        </authorList>
    </citation>
    <scope>NUCLEOTIDE SEQUENCE</scope>
    <source>
        <strain evidence="2">G463</strain>
    </source>
</reference>
<dbReference type="AlphaFoldDB" id="A0A927JAP8"/>
<accession>A0A927JAP8</accession>
<dbReference type="Proteomes" id="UP000642993">
    <property type="component" value="Unassembled WGS sequence"/>
</dbReference>
<feature type="transmembrane region" description="Helical" evidence="1">
    <location>
        <begin position="36"/>
        <end position="59"/>
    </location>
</feature>
<comment type="caution">
    <text evidence="2">The sequence shown here is derived from an EMBL/GenBank/DDBJ whole genome shotgun (WGS) entry which is preliminary data.</text>
</comment>